<name>A0A6G0Y395_APHCR</name>
<evidence type="ECO:0000313" key="3">
    <source>
        <dbReference type="Proteomes" id="UP000478052"/>
    </source>
</evidence>
<feature type="transmembrane region" description="Helical" evidence="1">
    <location>
        <begin position="366"/>
        <end position="384"/>
    </location>
</feature>
<dbReference type="AlphaFoldDB" id="A0A6G0Y395"/>
<dbReference type="OrthoDB" id="6585512at2759"/>
<dbReference type="Proteomes" id="UP000478052">
    <property type="component" value="Unassembled WGS sequence"/>
</dbReference>
<keyword evidence="1" id="KW-1133">Transmembrane helix</keyword>
<sequence length="424" mass="49544">MEIIKSNKNNEKVALKVFGSTPSQIFNEVINLVPKQVLKKMPTKESIKQTIRMQRSGNNPVKPTDINDLIIEDINEIFITIKFCREWSLWNNQRFLLHDNRSENTNERIIIFGTDNMLDLLKKQSTYEQMFRIILDECNKRKYYPDSIKVHLDFEISVINALKSIIGSHLTILGCFYHLCQNTPRRIQNLGLENKYRTDEDFSHFCAMLDSLAFLPLSHVKEGMNYIKTIVPPGAENLISYFDSVYVSGPLRRIGTDNDLSIRFRRLPPQFLPQMWNVHRSTLLDGSRTNNVFEGWDNRFNHLVGHKNPSIWKLLKNMKNEMGADKAKLTLSEIGQLTYKRSHKGHVMQIRLKNIQLFNNFSDHNLLLYVVFVILIQKSFFHIVYPDLFFPLFIELLWCSGRILARHIILIIITTILLSGLFKT</sequence>
<accession>A0A6G0Y395</accession>
<organism evidence="2 3">
    <name type="scientific">Aphis craccivora</name>
    <name type="common">Cowpea aphid</name>
    <dbReference type="NCBI Taxonomy" id="307492"/>
    <lineage>
        <taxon>Eukaryota</taxon>
        <taxon>Metazoa</taxon>
        <taxon>Ecdysozoa</taxon>
        <taxon>Arthropoda</taxon>
        <taxon>Hexapoda</taxon>
        <taxon>Insecta</taxon>
        <taxon>Pterygota</taxon>
        <taxon>Neoptera</taxon>
        <taxon>Paraneoptera</taxon>
        <taxon>Hemiptera</taxon>
        <taxon>Sternorrhyncha</taxon>
        <taxon>Aphidomorpha</taxon>
        <taxon>Aphidoidea</taxon>
        <taxon>Aphididae</taxon>
        <taxon>Aphidini</taxon>
        <taxon>Aphis</taxon>
        <taxon>Aphis</taxon>
    </lineage>
</organism>
<comment type="caution">
    <text evidence="2">The sequence shown here is derived from an EMBL/GenBank/DDBJ whole genome shotgun (WGS) entry which is preliminary data.</text>
</comment>
<keyword evidence="3" id="KW-1185">Reference proteome</keyword>
<evidence type="ECO:0000313" key="2">
    <source>
        <dbReference type="EMBL" id="KAF0748313.1"/>
    </source>
</evidence>
<evidence type="ECO:0000256" key="1">
    <source>
        <dbReference type="SAM" id="Phobius"/>
    </source>
</evidence>
<protein>
    <recommendedName>
        <fullName evidence="4">MULE domain-containing protein</fullName>
    </recommendedName>
</protein>
<evidence type="ECO:0008006" key="4">
    <source>
        <dbReference type="Google" id="ProtNLM"/>
    </source>
</evidence>
<feature type="transmembrane region" description="Helical" evidence="1">
    <location>
        <begin position="404"/>
        <end position="422"/>
    </location>
</feature>
<gene>
    <name evidence="2" type="ORF">FWK35_00023607</name>
</gene>
<reference evidence="2 3" key="1">
    <citation type="submission" date="2019-08" db="EMBL/GenBank/DDBJ databases">
        <title>Whole genome of Aphis craccivora.</title>
        <authorList>
            <person name="Voronova N.V."/>
            <person name="Shulinski R.S."/>
            <person name="Bandarenka Y.V."/>
            <person name="Zhorov D.G."/>
            <person name="Warner D."/>
        </authorList>
    </citation>
    <scope>NUCLEOTIDE SEQUENCE [LARGE SCALE GENOMIC DNA]</scope>
    <source>
        <strain evidence="2">180601</strain>
        <tissue evidence="2">Whole Body</tissue>
    </source>
</reference>
<keyword evidence="1" id="KW-0812">Transmembrane</keyword>
<keyword evidence="1" id="KW-0472">Membrane</keyword>
<proteinExistence type="predicted"/>
<dbReference type="EMBL" id="VUJU01006530">
    <property type="protein sequence ID" value="KAF0748313.1"/>
    <property type="molecule type" value="Genomic_DNA"/>
</dbReference>